<keyword evidence="4" id="KW-0067">ATP-binding</keyword>
<dbReference type="PANTHER" id="PTHR24348:SF22">
    <property type="entry name" value="NON-SPECIFIC SERINE_THREONINE PROTEIN KINASE"/>
    <property type="match status" value="1"/>
</dbReference>
<evidence type="ECO:0000256" key="2">
    <source>
        <dbReference type="ARBA" id="ARBA00022741"/>
    </source>
</evidence>
<dbReference type="InterPro" id="IPR011009">
    <property type="entry name" value="Kinase-like_dom_sf"/>
</dbReference>
<dbReference type="Proteomes" id="UP000319432">
    <property type="component" value="Chromosome"/>
</dbReference>
<dbReference type="GO" id="GO:0000407">
    <property type="term" value="C:phagophore assembly site"/>
    <property type="evidence" value="ECO:0007669"/>
    <property type="project" value="TreeGrafter"/>
</dbReference>
<keyword evidence="1" id="KW-0808">Transferase</keyword>
<evidence type="ECO:0000256" key="4">
    <source>
        <dbReference type="ARBA" id="ARBA00022840"/>
    </source>
</evidence>
<dbReference type="PROSITE" id="PS50011">
    <property type="entry name" value="PROTEIN_KINASE_DOM"/>
    <property type="match status" value="1"/>
</dbReference>
<accession>A0A502HXS6</accession>
<keyword evidence="6" id="KW-0723">Serine/threonine-protein kinase</keyword>
<dbReference type="EMBL" id="CP033464">
    <property type="protein sequence ID" value="QDX92958.1"/>
    <property type="molecule type" value="Genomic_DNA"/>
</dbReference>
<dbReference type="InterPro" id="IPR000719">
    <property type="entry name" value="Prot_kinase_dom"/>
</dbReference>
<proteinExistence type="predicted"/>
<sequence>MKRGKIVKSGNKEKGLPKRIRLHGQYQIKKMISQSELSIVYTARQLGSKYTRVVKEFFPKALALRDLDNKTLFCRLPSLQDKYNELMQAFTREAEMIKGLNHPNFVSYVDFFEENGTAYLVMNYCEGMTLDRYVQETEQLYTAEVIEKTWLPLVNAIDYLHKQGIIHRDIKPSNIIISSSGNPILIDFGSAIPMSQEGQASKQTIVTTAGYSPLEFYSEKSKQDARSDLYSLAATLFFYINRNSPTDVTQRLFEHPTDGIHMPSSIVTPMLARVIRWGLAVQADKRCPTLNWFKRALYAEALIWKSRERLIPASKQKTTATTSSSGKPS</sequence>
<keyword evidence="2" id="KW-0547">Nucleotide-binding</keyword>
<evidence type="ECO:0000313" key="6">
    <source>
        <dbReference type="EMBL" id="QDX92958.1"/>
    </source>
</evidence>
<dbReference type="GO" id="GO:0005829">
    <property type="term" value="C:cytosol"/>
    <property type="evidence" value="ECO:0007669"/>
    <property type="project" value="TreeGrafter"/>
</dbReference>
<dbReference type="GO" id="GO:0016020">
    <property type="term" value="C:membrane"/>
    <property type="evidence" value="ECO:0007669"/>
    <property type="project" value="TreeGrafter"/>
</dbReference>
<protein>
    <submittedName>
        <fullName evidence="6">Serine/threonine protein kinase</fullName>
    </submittedName>
</protein>
<organism evidence="6 7">
    <name type="scientific">Brevibacillus laterosporus</name>
    <name type="common">Bacillus laterosporus</name>
    <dbReference type="NCBI Taxonomy" id="1465"/>
    <lineage>
        <taxon>Bacteria</taxon>
        <taxon>Bacillati</taxon>
        <taxon>Bacillota</taxon>
        <taxon>Bacilli</taxon>
        <taxon>Bacillales</taxon>
        <taxon>Paenibacillaceae</taxon>
        <taxon>Brevibacillus</taxon>
    </lineage>
</organism>
<dbReference type="InterPro" id="IPR008271">
    <property type="entry name" value="Ser/Thr_kinase_AS"/>
</dbReference>
<evidence type="ECO:0000313" key="7">
    <source>
        <dbReference type="Proteomes" id="UP000319432"/>
    </source>
</evidence>
<dbReference type="Gene3D" id="1.10.510.10">
    <property type="entry name" value="Transferase(Phosphotransferase) domain 1"/>
    <property type="match status" value="1"/>
</dbReference>
<reference evidence="6 7" key="1">
    <citation type="submission" date="2018-11" db="EMBL/GenBank/DDBJ databases">
        <title>Phylogenetic determinants of toxin gene distribution in genomes of Brevibacillus laterosporus.</title>
        <authorList>
            <person name="Glare T.R."/>
            <person name="Durrant A."/>
            <person name="Berry C."/>
            <person name="Palma L."/>
            <person name="Ormskirk M."/>
            <person name="Cox M.O."/>
        </authorList>
    </citation>
    <scope>NUCLEOTIDE SEQUENCE [LARGE SCALE GENOMIC DNA]</scope>
    <source>
        <strain evidence="6 7">1821L</strain>
    </source>
</reference>
<dbReference type="Pfam" id="PF00069">
    <property type="entry name" value="Pkinase"/>
    <property type="match status" value="1"/>
</dbReference>
<dbReference type="GO" id="GO:0005776">
    <property type="term" value="C:autophagosome"/>
    <property type="evidence" value="ECO:0007669"/>
    <property type="project" value="TreeGrafter"/>
</dbReference>
<evidence type="ECO:0000256" key="3">
    <source>
        <dbReference type="ARBA" id="ARBA00022777"/>
    </source>
</evidence>
<name>A0A502HXS6_BRELA</name>
<dbReference type="OrthoDB" id="9788659at2"/>
<dbReference type="SMART" id="SM00220">
    <property type="entry name" value="S_TKc"/>
    <property type="match status" value="1"/>
</dbReference>
<dbReference type="InterPro" id="IPR045269">
    <property type="entry name" value="Atg1-like"/>
</dbReference>
<feature type="domain" description="Protein kinase" evidence="5">
    <location>
        <begin position="26"/>
        <end position="298"/>
    </location>
</feature>
<evidence type="ECO:0000259" key="5">
    <source>
        <dbReference type="PROSITE" id="PS50011"/>
    </source>
</evidence>
<keyword evidence="3 6" id="KW-0418">Kinase</keyword>
<dbReference type="PANTHER" id="PTHR24348">
    <property type="entry name" value="SERINE/THREONINE-PROTEIN KINASE UNC-51-RELATED"/>
    <property type="match status" value="1"/>
</dbReference>
<dbReference type="SUPFAM" id="SSF56112">
    <property type="entry name" value="Protein kinase-like (PK-like)"/>
    <property type="match status" value="1"/>
</dbReference>
<dbReference type="CDD" id="cd14014">
    <property type="entry name" value="STKc_PknB_like"/>
    <property type="match status" value="1"/>
</dbReference>
<dbReference type="PROSITE" id="PS00108">
    <property type="entry name" value="PROTEIN_KINASE_ST"/>
    <property type="match status" value="1"/>
</dbReference>
<dbReference type="GO" id="GO:0005524">
    <property type="term" value="F:ATP binding"/>
    <property type="evidence" value="ECO:0007669"/>
    <property type="project" value="UniProtKB-KW"/>
</dbReference>
<gene>
    <name evidence="6" type="ORF">EEL30_11955</name>
</gene>
<dbReference type="AlphaFoldDB" id="A0A502HXS6"/>
<evidence type="ECO:0000256" key="1">
    <source>
        <dbReference type="ARBA" id="ARBA00022679"/>
    </source>
</evidence>
<keyword evidence="7" id="KW-1185">Reference proteome</keyword>
<dbReference type="GO" id="GO:0004674">
    <property type="term" value="F:protein serine/threonine kinase activity"/>
    <property type="evidence" value="ECO:0007669"/>
    <property type="project" value="UniProtKB-KW"/>
</dbReference>